<evidence type="ECO:0000259" key="2">
    <source>
        <dbReference type="PROSITE" id="PS50268"/>
    </source>
</evidence>
<dbReference type="Proteomes" id="UP000190626">
    <property type="component" value="Unassembled WGS sequence"/>
</dbReference>
<protein>
    <submittedName>
        <fullName evidence="4">ABC transporter ATP-binding protein</fullName>
    </submittedName>
</protein>
<dbReference type="Gene3D" id="2.60.40.10">
    <property type="entry name" value="Immunoglobulins"/>
    <property type="match status" value="5"/>
</dbReference>
<dbReference type="PROSITE" id="PS51272">
    <property type="entry name" value="SLH"/>
    <property type="match status" value="3"/>
</dbReference>
<dbReference type="AlphaFoldDB" id="A0A1V4HQ11"/>
<dbReference type="OrthoDB" id="5845122at2"/>
<gene>
    <name evidence="4" type="ORF">BC351_17775</name>
</gene>
<comment type="caution">
    <text evidence="4">The sequence shown here is derived from an EMBL/GenBank/DDBJ whole genome shotgun (WGS) entry which is preliminary data.</text>
</comment>
<dbReference type="Pfam" id="PF00395">
    <property type="entry name" value="SLH"/>
    <property type="match status" value="2"/>
</dbReference>
<dbReference type="PRINTS" id="PR00205">
    <property type="entry name" value="CADHERIN"/>
</dbReference>
<accession>A0A1V4HQ11</accession>
<dbReference type="GO" id="GO:0005509">
    <property type="term" value="F:calcium ion binding"/>
    <property type="evidence" value="ECO:0007669"/>
    <property type="project" value="InterPro"/>
</dbReference>
<feature type="domain" description="Cadherin" evidence="2">
    <location>
        <begin position="485"/>
        <end position="604"/>
    </location>
</feature>
<dbReference type="RefSeq" id="WP_079409805.1">
    <property type="nucleotide sequence ID" value="NZ_MBTG01000004.1"/>
</dbReference>
<dbReference type="InterPro" id="IPR013783">
    <property type="entry name" value="Ig-like_fold"/>
</dbReference>
<feature type="domain" description="SLH" evidence="3">
    <location>
        <begin position="40"/>
        <end position="103"/>
    </location>
</feature>
<dbReference type="EMBL" id="MBTG01000004">
    <property type="protein sequence ID" value="OPH60347.1"/>
    <property type="molecule type" value="Genomic_DNA"/>
</dbReference>
<dbReference type="PANTHER" id="PTHR43308:SF5">
    <property type="entry name" value="S-LAYER PROTEIN _ PEPTIDOGLYCAN ENDO-BETA-N-ACETYLGLUCOSAMINIDASE"/>
    <property type="match status" value="1"/>
</dbReference>
<feature type="signal peptide" evidence="1">
    <location>
        <begin position="1"/>
        <end position="25"/>
    </location>
</feature>
<evidence type="ECO:0000259" key="3">
    <source>
        <dbReference type="PROSITE" id="PS51272"/>
    </source>
</evidence>
<dbReference type="InterPro" id="IPR002126">
    <property type="entry name" value="Cadherin-like_dom"/>
</dbReference>
<reference evidence="5" key="1">
    <citation type="submission" date="2016-07" db="EMBL/GenBank/DDBJ databases">
        <authorList>
            <person name="Florea S."/>
            <person name="Webb J.S."/>
            <person name="Jaromczyk J."/>
            <person name="Schardl C.L."/>
        </authorList>
    </citation>
    <scope>NUCLEOTIDE SEQUENCE [LARGE SCALE GENOMIC DNA]</scope>
    <source>
        <strain evidence="5">CY1</strain>
    </source>
</reference>
<dbReference type="GO" id="GO:0005524">
    <property type="term" value="F:ATP binding"/>
    <property type="evidence" value="ECO:0007669"/>
    <property type="project" value="UniProtKB-KW"/>
</dbReference>
<dbReference type="InterPro" id="IPR001119">
    <property type="entry name" value="SLH_dom"/>
</dbReference>
<keyword evidence="1" id="KW-0732">Signal</keyword>
<keyword evidence="4" id="KW-0067">ATP-binding</keyword>
<name>A0A1V4HQ11_9BACL</name>
<dbReference type="GO" id="GO:0007156">
    <property type="term" value="P:homophilic cell adhesion via plasma membrane adhesion molecules"/>
    <property type="evidence" value="ECO:0007669"/>
    <property type="project" value="InterPro"/>
</dbReference>
<keyword evidence="4" id="KW-0547">Nucleotide-binding</keyword>
<evidence type="ECO:0000313" key="4">
    <source>
        <dbReference type="EMBL" id="OPH60347.1"/>
    </source>
</evidence>
<dbReference type="GO" id="GO:0016020">
    <property type="term" value="C:membrane"/>
    <property type="evidence" value="ECO:0007669"/>
    <property type="project" value="InterPro"/>
</dbReference>
<feature type="domain" description="SLH" evidence="3">
    <location>
        <begin position="170"/>
        <end position="233"/>
    </location>
</feature>
<dbReference type="Pfam" id="PF09136">
    <property type="entry name" value="Glucodextran_B"/>
    <property type="match status" value="4"/>
</dbReference>
<dbReference type="PROSITE" id="PS50268">
    <property type="entry name" value="CADHERIN_2"/>
    <property type="match status" value="1"/>
</dbReference>
<proteinExistence type="predicted"/>
<sequence length="655" mass="72234">MKTLSKWLCALLVFTLISSTSFVYAENVLQNQAVNGGVINQNIIFVDVKNHWANDAIYDMARKGIIGGYEDSSFKPEKSITREEFAKLIALTFSLNLENPGTPSYSDVTRDKWSYSYVESTKEFMTGYFPPKGIPFFSPETKATREDVAVALVKVLGYSSADLQNADILSHQFYDAADISYGIRDYVAIATEKKLISGYEDGTFRPENPITRAEVATLLYRVIKSSAQDQSDGPELKVSMPETTENGTYYVSGTTHRDAKVSINGTVIPTDNGTFKEGFKLNEEGKQDVTIVAKLPSGKTRTVKKSITYKTSGPVLKLDDIEETVNVDHITVSGKVTDVNDDKPTVYVNGKKAYLSSYSSDFSEEVKLQQGENTLTIKAKNKADKETVITKKVTFSVDGAILKVNAIPETTQKDSITISGSVKDINDNNPTVYLNDKKLYVSSYNGEFSEEVKLVEGENTLTFKSENKLGKITTVVRKITLNVGGPAITINTLPEKSTAKTVTITGTVKDKNDNNPTVMINNKNVYLSSYNGTFSEDFKLEEGENTFTITASNNNGKTTTITKRIIFEIAAPVIKLNYYPVNTSLSTVTISGTVTDKNDNKPTIFLNDRKIYVTSYDGSFSEDIRLQVGTNPFKIVASNSYGKTSTVTGVVYYNK</sequence>
<feature type="chain" id="PRO_5012121370" evidence="1">
    <location>
        <begin position="26"/>
        <end position="655"/>
    </location>
</feature>
<dbReference type="STRING" id="1469647.BC351_17775"/>
<evidence type="ECO:0000313" key="5">
    <source>
        <dbReference type="Proteomes" id="UP000190626"/>
    </source>
</evidence>
<keyword evidence="5" id="KW-1185">Reference proteome</keyword>
<dbReference type="InterPro" id="IPR051465">
    <property type="entry name" value="Cell_Envelope_Struct_Comp"/>
</dbReference>
<evidence type="ECO:0000256" key="1">
    <source>
        <dbReference type="SAM" id="SignalP"/>
    </source>
</evidence>
<organism evidence="4 5">
    <name type="scientific">Paenibacillus ferrarius</name>
    <dbReference type="NCBI Taxonomy" id="1469647"/>
    <lineage>
        <taxon>Bacteria</taxon>
        <taxon>Bacillati</taxon>
        <taxon>Bacillota</taxon>
        <taxon>Bacilli</taxon>
        <taxon>Bacillales</taxon>
        <taxon>Paenibacillaceae</taxon>
        <taxon>Paenibacillus</taxon>
    </lineage>
</organism>
<dbReference type="PANTHER" id="PTHR43308">
    <property type="entry name" value="OUTER MEMBRANE PROTEIN ALPHA-RELATED"/>
    <property type="match status" value="1"/>
</dbReference>
<feature type="domain" description="SLH" evidence="3">
    <location>
        <begin position="104"/>
        <end position="166"/>
    </location>
</feature>